<evidence type="ECO:0000313" key="4">
    <source>
        <dbReference type="Proteomes" id="UP000823046"/>
    </source>
</evidence>
<organism evidence="3 4">
    <name type="scientific">Cardiosporidium cionae</name>
    <dbReference type="NCBI Taxonomy" id="476202"/>
    <lineage>
        <taxon>Eukaryota</taxon>
        <taxon>Sar</taxon>
        <taxon>Alveolata</taxon>
        <taxon>Apicomplexa</taxon>
        <taxon>Aconoidasida</taxon>
        <taxon>Nephromycida</taxon>
        <taxon>Cardiosporidium</taxon>
    </lineage>
</organism>
<keyword evidence="4" id="KW-1185">Reference proteome</keyword>
<feature type="region of interest" description="Disordered" evidence="2">
    <location>
        <begin position="1"/>
        <end position="22"/>
    </location>
</feature>
<feature type="region of interest" description="Disordered" evidence="2">
    <location>
        <begin position="56"/>
        <end position="95"/>
    </location>
</feature>
<protein>
    <submittedName>
        <fullName evidence="3">Uncharacterized protein</fullName>
    </submittedName>
</protein>
<evidence type="ECO:0000313" key="3">
    <source>
        <dbReference type="EMBL" id="KAF8822009.1"/>
    </source>
</evidence>
<dbReference type="Proteomes" id="UP000823046">
    <property type="component" value="Unassembled WGS sequence"/>
</dbReference>
<dbReference type="PANTHER" id="PTHR11006:SF53">
    <property type="entry name" value="PROTEIN ARGININE N-METHYLTRANSFERASE 3"/>
    <property type="match status" value="1"/>
</dbReference>
<sequence length="583" mass="65753">MAVKKKKGSVASKIHKKGLGKVPSKLYPSVHFISQKKPTANLPNSTTQVDNIKKMKGMQPPKSAVHSKKQSGHSHSNASAREISAAKEIKLDSGRTERLVKRSISKKQAPPPFSLSASDFSTVTSAETSSSSAFLPAINAYPIRMVPPKRRYASPMQSLIINLNPRITTITSFRRRSQYAICMKLQDKLSYLIKKGICLPTEYAHSEQVNTLSICQQFSQDNHNTMLLDDARLRYYREAMHYRLSKPSTSKEHAVDGKRILEIGTGPHAVLAVNAINSGAKFVDALEVNYESSQQAKHTLEQYGFHQIAVHFAHSKTFPLQDKHYDLIIHEILGDFMSQEGVADVLCDIQKRLGYFPRSIPYAASSVICPAMFPEPDDIRCPSSTFPERTIISPKRILFQSVQLNFQQMQLSDFQAFETLHFEEDVSSQLRQSVILEFSILRPGLMAGLLCGIDVEIHPNVFFGTRYVGQTNSWYTTLILLPEEIQVETRDIVYVKCMADLQNYDEIDMPRRFSKSSLPPTLCISRPTYQFEVTVKRQRVSTSVAPTTNRPISYKIIKHFQPIKIPFAEQAPRVYKPHPSSSS</sequence>
<evidence type="ECO:0000256" key="1">
    <source>
        <dbReference type="ARBA" id="ARBA00022691"/>
    </source>
</evidence>
<reference evidence="3 4" key="1">
    <citation type="journal article" date="2020" name="bioRxiv">
        <title>Metabolic contributions of an alphaproteobacterial endosymbiont in the apicomplexan Cardiosporidium cionae.</title>
        <authorList>
            <person name="Hunter E.S."/>
            <person name="Paight C.J."/>
            <person name="Lane C.E."/>
        </authorList>
    </citation>
    <scope>NUCLEOTIDE SEQUENCE [LARGE SCALE GENOMIC DNA]</scope>
    <source>
        <strain evidence="3">ESH_2018</strain>
    </source>
</reference>
<feature type="compositionally biased region" description="Basic residues" evidence="2">
    <location>
        <begin position="1"/>
        <end position="19"/>
    </location>
</feature>
<dbReference type="PANTHER" id="PTHR11006">
    <property type="entry name" value="PROTEIN ARGININE N-METHYLTRANSFERASE"/>
    <property type="match status" value="1"/>
</dbReference>
<dbReference type="SUPFAM" id="SSF53335">
    <property type="entry name" value="S-adenosyl-L-methionine-dependent methyltransferases"/>
    <property type="match status" value="1"/>
</dbReference>
<keyword evidence="1" id="KW-0949">S-adenosyl-L-methionine</keyword>
<feature type="compositionally biased region" description="Basic and acidic residues" evidence="2">
    <location>
        <begin position="84"/>
        <end position="95"/>
    </location>
</feature>
<gene>
    <name evidence="3" type="ORF">IE077_000120</name>
</gene>
<dbReference type="Gene3D" id="3.40.50.150">
    <property type="entry name" value="Vaccinia Virus protein VP39"/>
    <property type="match status" value="1"/>
</dbReference>
<proteinExistence type="predicted"/>
<dbReference type="EMBL" id="JADAQX010000098">
    <property type="protein sequence ID" value="KAF8822009.1"/>
    <property type="molecule type" value="Genomic_DNA"/>
</dbReference>
<name>A0ABQ7JDD3_9APIC</name>
<dbReference type="InterPro" id="IPR029063">
    <property type="entry name" value="SAM-dependent_MTases_sf"/>
</dbReference>
<accession>A0ABQ7JDD3</accession>
<evidence type="ECO:0000256" key="2">
    <source>
        <dbReference type="SAM" id="MobiDB-lite"/>
    </source>
</evidence>
<comment type="caution">
    <text evidence="3">The sequence shown here is derived from an EMBL/GenBank/DDBJ whole genome shotgun (WGS) entry which is preliminary data.</text>
</comment>
<dbReference type="InterPro" id="IPR025799">
    <property type="entry name" value="Arg_MeTrfase"/>
</dbReference>